<accession>A0A0A0KC73</accession>
<name>A0A0A0KC73_CUCSA</name>
<keyword evidence="3" id="KW-1185">Reference proteome</keyword>
<feature type="region of interest" description="Disordered" evidence="1">
    <location>
        <begin position="1"/>
        <end position="27"/>
    </location>
</feature>
<dbReference type="Gramene" id="KGN45962">
    <property type="protein sequence ID" value="KGN45962"/>
    <property type="gene ID" value="Csa_6G039530"/>
</dbReference>
<dbReference type="AlphaFoldDB" id="A0A0A0KC73"/>
<sequence>MDGVVLRKQRKDENFEHRKHEKMSKENQWFQKKTAKTPLLHGERLTILRLKWKKKKEEELTRSKGRSEMV</sequence>
<dbReference type="EMBL" id="CM002927">
    <property type="protein sequence ID" value="KGN45962.1"/>
    <property type="molecule type" value="Genomic_DNA"/>
</dbReference>
<dbReference type="Proteomes" id="UP000029981">
    <property type="component" value="Chromosome 6"/>
</dbReference>
<organism evidence="2 3">
    <name type="scientific">Cucumis sativus</name>
    <name type="common">Cucumber</name>
    <dbReference type="NCBI Taxonomy" id="3659"/>
    <lineage>
        <taxon>Eukaryota</taxon>
        <taxon>Viridiplantae</taxon>
        <taxon>Streptophyta</taxon>
        <taxon>Embryophyta</taxon>
        <taxon>Tracheophyta</taxon>
        <taxon>Spermatophyta</taxon>
        <taxon>Magnoliopsida</taxon>
        <taxon>eudicotyledons</taxon>
        <taxon>Gunneridae</taxon>
        <taxon>Pentapetalae</taxon>
        <taxon>rosids</taxon>
        <taxon>fabids</taxon>
        <taxon>Cucurbitales</taxon>
        <taxon>Cucurbitaceae</taxon>
        <taxon>Benincaseae</taxon>
        <taxon>Cucumis</taxon>
    </lineage>
</organism>
<protein>
    <submittedName>
        <fullName evidence="2">Uncharacterized protein</fullName>
    </submittedName>
</protein>
<proteinExistence type="predicted"/>
<reference evidence="2 3" key="2">
    <citation type="journal article" date="2009" name="PLoS ONE">
        <title>An integrated genetic and cytogenetic map of the cucumber genome.</title>
        <authorList>
            <person name="Ren Y."/>
            <person name="Zhang Z."/>
            <person name="Liu J."/>
            <person name="Staub J.E."/>
            <person name="Han Y."/>
            <person name="Cheng Z."/>
            <person name="Li X."/>
            <person name="Lu J."/>
            <person name="Miao H."/>
            <person name="Kang H."/>
            <person name="Xie B."/>
            <person name="Gu X."/>
            <person name="Wang X."/>
            <person name="Du Y."/>
            <person name="Jin W."/>
            <person name="Huang S."/>
        </authorList>
    </citation>
    <scope>NUCLEOTIDE SEQUENCE [LARGE SCALE GENOMIC DNA]</scope>
    <source>
        <strain evidence="3">cv. 9930</strain>
    </source>
</reference>
<gene>
    <name evidence="2" type="ORF">Csa_6G039530</name>
</gene>
<evidence type="ECO:0000313" key="2">
    <source>
        <dbReference type="EMBL" id="KGN45962.1"/>
    </source>
</evidence>
<reference evidence="2 3" key="3">
    <citation type="journal article" date="2010" name="BMC Genomics">
        <title>Transcriptome sequencing and comparative analysis of cucumber flowers with different sex types.</title>
        <authorList>
            <person name="Guo S."/>
            <person name="Zheng Y."/>
            <person name="Joung J.G."/>
            <person name="Liu S."/>
            <person name="Zhang Z."/>
            <person name="Crasta O.R."/>
            <person name="Sobral B.W."/>
            <person name="Xu Y."/>
            <person name="Huang S."/>
            <person name="Fei Z."/>
        </authorList>
    </citation>
    <scope>NUCLEOTIDE SEQUENCE [LARGE SCALE GENOMIC DNA]</scope>
    <source>
        <strain evidence="3">cv. 9930</strain>
    </source>
</reference>
<evidence type="ECO:0000256" key="1">
    <source>
        <dbReference type="SAM" id="MobiDB-lite"/>
    </source>
</evidence>
<evidence type="ECO:0000313" key="3">
    <source>
        <dbReference type="Proteomes" id="UP000029981"/>
    </source>
</evidence>
<reference evidence="2 3" key="4">
    <citation type="journal article" date="2011" name="BMC Genomics">
        <title>RNA-Seq improves annotation of protein-coding genes in the cucumber genome.</title>
        <authorList>
            <person name="Li Z."/>
            <person name="Zhang Z."/>
            <person name="Yan P."/>
            <person name="Huang S."/>
            <person name="Fei Z."/>
            <person name="Lin K."/>
        </authorList>
    </citation>
    <scope>NUCLEOTIDE SEQUENCE [LARGE SCALE GENOMIC DNA]</scope>
    <source>
        <strain evidence="3">cv. 9930</strain>
    </source>
</reference>
<reference evidence="2 3" key="1">
    <citation type="journal article" date="2009" name="Nat. Genet.">
        <title>The genome of the cucumber, Cucumis sativus L.</title>
        <authorList>
            <person name="Huang S."/>
            <person name="Li R."/>
            <person name="Zhang Z."/>
            <person name="Li L."/>
            <person name="Gu X."/>
            <person name="Fan W."/>
            <person name="Lucas W.J."/>
            <person name="Wang X."/>
            <person name="Xie B."/>
            <person name="Ni P."/>
            <person name="Ren Y."/>
            <person name="Zhu H."/>
            <person name="Li J."/>
            <person name="Lin K."/>
            <person name="Jin W."/>
            <person name="Fei Z."/>
            <person name="Li G."/>
            <person name="Staub J."/>
            <person name="Kilian A."/>
            <person name="van der Vossen E.A."/>
            <person name="Wu Y."/>
            <person name="Guo J."/>
            <person name="He J."/>
            <person name="Jia Z."/>
            <person name="Ren Y."/>
            <person name="Tian G."/>
            <person name="Lu Y."/>
            <person name="Ruan J."/>
            <person name="Qian W."/>
            <person name="Wang M."/>
            <person name="Huang Q."/>
            <person name="Li B."/>
            <person name="Xuan Z."/>
            <person name="Cao J."/>
            <person name="Asan"/>
            <person name="Wu Z."/>
            <person name="Zhang J."/>
            <person name="Cai Q."/>
            <person name="Bai Y."/>
            <person name="Zhao B."/>
            <person name="Han Y."/>
            <person name="Li Y."/>
            <person name="Li X."/>
            <person name="Wang S."/>
            <person name="Shi Q."/>
            <person name="Liu S."/>
            <person name="Cho W.K."/>
            <person name="Kim J.Y."/>
            <person name="Xu Y."/>
            <person name="Heller-Uszynska K."/>
            <person name="Miao H."/>
            <person name="Cheng Z."/>
            <person name="Zhang S."/>
            <person name="Wu J."/>
            <person name="Yang Y."/>
            <person name="Kang H."/>
            <person name="Li M."/>
            <person name="Liang H."/>
            <person name="Ren X."/>
            <person name="Shi Z."/>
            <person name="Wen M."/>
            <person name="Jian M."/>
            <person name="Yang H."/>
            <person name="Zhang G."/>
            <person name="Yang Z."/>
            <person name="Chen R."/>
            <person name="Liu S."/>
            <person name="Li J."/>
            <person name="Ma L."/>
            <person name="Liu H."/>
            <person name="Zhou Y."/>
            <person name="Zhao J."/>
            <person name="Fang X."/>
            <person name="Li G."/>
            <person name="Fang L."/>
            <person name="Li Y."/>
            <person name="Liu D."/>
            <person name="Zheng H."/>
            <person name="Zhang Y."/>
            <person name="Qin N."/>
            <person name="Li Z."/>
            <person name="Yang G."/>
            <person name="Yang S."/>
            <person name="Bolund L."/>
            <person name="Kristiansen K."/>
            <person name="Zheng H."/>
            <person name="Li S."/>
            <person name="Zhang X."/>
            <person name="Yang H."/>
            <person name="Wang J."/>
            <person name="Sun R."/>
            <person name="Zhang B."/>
            <person name="Jiang S."/>
            <person name="Wang J."/>
            <person name="Du Y."/>
            <person name="Li S."/>
        </authorList>
    </citation>
    <scope>NUCLEOTIDE SEQUENCE [LARGE SCALE GENOMIC DNA]</scope>
    <source>
        <strain evidence="3">cv. 9930</strain>
    </source>
</reference>